<name>A0A6A5X9Y2_9PLEO</name>
<keyword evidence="3" id="KW-0862">Zinc</keyword>
<sequence length="547" mass="61555">MAQRPNENVYFARSPICDAASSGSGKGLFANRAFAPGDAISVIERPLGTSLDVSRLEDTCSNCFLWTTMPHADHGEALGARLYVPEDARVDVCTGCRSVRYCGKKCQTAAWKRGHKYECKVLKSINSMPGRSLPKAVFAIIDMLSRRKNGLIDDRTWAMLCELDGHVDHFRMSEVWSDIELMATGALHYSGTGNTFDRDFVISMLGRVLANSLTIITPSLDPMGIMIDPHLCRINHSCDPNAFIMMDGPQVSIRPLREIKKDEEVLISYCDTTLPYARRQLDLQTRWFFTCKCSKCKLGTTAPEDEWKTPPKDLAPEWKAKAKEMSGRQALLDDPANYVGPSADEKHVAVLQGKAFECHREAQLQERFPDSLRILKEGMSICSQTKLWPIHRQPYPSLRDDCIYALLELQKYREAFTQSFVRYRYVMPKLQRTSFHPARVTQTWSTAMLAFYFSQEAPIIPGVEMPLVALMLMRETAGLCEKSHGGKNTFTISVKKKLREVESALCAVLGVDDPTIITTEGSEQMDILEEKIPFNDDLDVGLEAIVR</sequence>
<dbReference type="Gene3D" id="1.10.220.160">
    <property type="match status" value="1"/>
</dbReference>
<dbReference type="InterPro" id="IPR046341">
    <property type="entry name" value="SET_dom_sf"/>
</dbReference>
<dbReference type="GO" id="GO:0008270">
    <property type="term" value="F:zinc ion binding"/>
    <property type="evidence" value="ECO:0007669"/>
    <property type="project" value="UniProtKB-KW"/>
</dbReference>
<dbReference type="PROSITE" id="PS50280">
    <property type="entry name" value="SET"/>
    <property type="match status" value="1"/>
</dbReference>
<keyword evidence="2 4" id="KW-0863">Zinc-finger</keyword>
<evidence type="ECO:0000256" key="2">
    <source>
        <dbReference type="ARBA" id="ARBA00022771"/>
    </source>
</evidence>
<keyword evidence="1" id="KW-0479">Metal-binding</keyword>
<proteinExistence type="predicted"/>
<dbReference type="SUPFAM" id="SSF82199">
    <property type="entry name" value="SET domain"/>
    <property type="match status" value="1"/>
</dbReference>
<dbReference type="RefSeq" id="XP_033378204.1">
    <property type="nucleotide sequence ID" value="XM_033532437.1"/>
</dbReference>
<evidence type="ECO:0000313" key="8">
    <source>
        <dbReference type="Proteomes" id="UP000799778"/>
    </source>
</evidence>
<evidence type="ECO:0000259" key="6">
    <source>
        <dbReference type="PROSITE" id="PS50865"/>
    </source>
</evidence>
<dbReference type="SUPFAM" id="SSF144232">
    <property type="entry name" value="HIT/MYND zinc finger-like"/>
    <property type="match status" value="1"/>
</dbReference>
<evidence type="ECO:0000259" key="5">
    <source>
        <dbReference type="PROSITE" id="PS50280"/>
    </source>
</evidence>
<organism evidence="7 8">
    <name type="scientific">Aaosphaeria arxii CBS 175.79</name>
    <dbReference type="NCBI Taxonomy" id="1450172"/>
    <lineage>
        <taxon>Eukaryota</taxon>
        <taxon>Fungi</taxon>
        <taxon>Dikarya</taxon>
        <taxon>Ascomycota</taxon>
        <taxon>Pezizomycotina</taxon>
        <taxon>Dothideomycetes</taxon>
        <taxon>Pleosporomycetidae</taxon>
        <taxon>Pleosporales</taxon>
        <taxon>Pleosporales incertae sedis</taxon>
        <taxon>Aaosphaeria</taxon>
    </lineage>
</organism>
<dbReference type="PANTHER" id="PTHR12197">
    <property type="entry name" value="HISTONE-LYSINE N-METHYLTRANSFERASE SMYD"/>
    <property type="match status" value="1"/>
</dbReference>
<dbReference type="OrthoDB" id="5945798at2759"/>
<dbReference type="AlphaFoldDB" id="A0A6A5X9Y2"/>
<feature type="domain" description="SET" evidence="5">
    <location>
        <begin position="7"/>
        <end position="270"/>
    </location>
</feature>
<dbReference type="PANTHER" id="PTHR12197:SF251">
    <property type="entry name" value="EG:BACR7C10.4 PROTEIN"/>
    <property type="match status" value="1"/>
</dbReference>
<dbReference type="Gene3D" id="2.170.270.10">
    <property type="entry name" value="SET domain"/>
    <property type="match status" value="1"/>
</dbReference>
<evidence type="ECO:0000256" key="3">
    <source>
        <dbReference type="ARBA" id="ARBA00022833"/>
    </source>
</evidence>
<dbReference type="GO" id="GO:0005634">
    <property type="term" value="C:nucleus"/>
    <property type="evidence" value="ECO:0007669"/>
    <property type="project" value="TreeGrafter"/>
</dbReference>
<reference evidence="7" key="1">
    <citation type="journal article" date="2020" name="Stud. Mycol.">
        <title>101 Dothideomycetes genomes: a test case for predicting lifestyles and emergence of pathogens.</title>
        <authorList>
            <person name="Haridas S."/>
            <person name="Albert R."/>
            <person name="Binder M."/>
            <person name="Bloem J."/>
            <person name="Labutti K."/>
            <person name="Salamov A."/>
            <person name="Andreopoulos B."/>
            <person name="Baker S."/>
            <person name="Barry K."/>
            <person name="Bills G."/>
            <person name="Bluhm B."/>
            <person name="Cannon C."/>
            <person name="Castanera R."/>
            <person name="Culley D."/>
            <person name="Daum C."/>
            <person name="Ezra D."/>
            <person name="Gonzalez J."/>
            <person name="Henrissat B."/>
            <person name="Kuo A."/>
            <person name="Liang C."/>
            <person name="Lipzen A."/>
            <person name="Lutzoni F."/>
            <person name="Magnuson J."/>
            <person name="Mondo S."/>
            <person name="Nolan M."/>
            <person name="Ohm R."/>
            <person name="Pangilinan J."/>
            <person name="Park H.-J."/>
            <person name="Ramirez L."/>
            <person name="Alfaro M."/>
            <person name="Sun H."/>
            <person name="Tritt A."/>
            <person name="Yoshinaga Y."/>
            <person name="Zwiers L.-H."/>
            <person name="Turgeon B."/>
            <person name="Goodwin S."/>
            <person name="Spatafora J."/>
            <person name="Crous P."/>
            <person name="Grigoriev I."/>
        </authorList>
    </citation>
    <scope>NUCLEOTIDE SEQUENCE</scope>
    <source>
        <strain evidence="7">CBS 175.79</strain>
    </source>
</reference>
<dbReference type="GeneID" id="54289834"/>
<keyword evidence="8" id="KW-1185">Reference proteome</keyword>
<feature type="domain" description="MYND-type" evidence="6">
    <location>
        <begin position="60"/>
        <end position="119"/>
    </location>
</feature>
<evidence type="ECO:0000313" key="7">
    <source>
        <dbReference type="EMBL" id="KAF2009865.1"/>
    </source>
</evidence>
<dbReference type="EMBL" id="ML978077">
    <property type="protein sequence ID" value="KAF2009865.1"/>
    <property type="molecule type" value="Genomic_DNA"/>
</dbReference>
<dbReference type="Pfam" id="PF00856">
    <property type="entry name" value="SET"/>
    <property type="match status" value="1"/>
</dbReference>
<dbReference type="PROSITE" id="PS50865">
    <property type="entry name" value="ZF_MYND_2"/>
    <property type="match status" value="1"/>
</dbReference>
<protein>
    <submittedName>
        <fullName evidence="7">SET domain-containing protein</fullName>
    </submittedName>
</protein>
<gene>
    <name evidence="7" type="ORF">BU24DRAFT_467368</name>
</gene>
<dbReference type="InterPro" id="IPR001214">
    <property type="entry name" value="SET_dom"/>
</dbReference>
<accession>A0A6A5X9Y2</accession>
<dbReference type="InterPro" id="IPR002893">
    <property type="entry name" value="Znf_MYND"/>
</dbReference>
<dbReference type="InterPro" id="IPR050869">
    <property type="entry name" value="H3K4_H4K5_MeTrfase"/>
</dbReference>
<dbReference type="Pfam" id="PF01753">
    <property type="entry name" value="zf-MYND"/>
    <property type="match status" value="1"/>
</dbReference>
<dbReference type="Gene3D" id="6.10.140.2220">
    <property type="match status" value="1"/>
</dbReference>
<dbReference type="Proteomes" id="UP000799778">
    <property type="component" value="Unassembled WGS sequence"/>
</dbReference>
<evidence type="ECO:0000256" key="4">
    <source>
        <dbReference type="PROSITE-ProRule" id="PRU00134"/>
    </source>
</evidence>
<evidence type="ECO:0000256" key="1">
    <source>
        <dbReference type="ARBA" id="ARBA00022723"/>
    </source>
</evidence>